<dbReference type="PROSITE" id="PS51898">
    <property type="entry name" value="TYR_RECOMBINASE"/>
    <property type="match status" value="1"/>
</dbReference>
<dbReference type="GO" id="GO:0003677">
    <property type="term" value="F:DNA binding"/>
    <property type="evidence" value="ECO:0007669"/>
    <property type="project" value="UniProtKB-UniRule"/>
</dbReference>
<proteinExistence type="inferred from homology"/>
<evidence type="ECO:0000256" key="5">
    <source>
        <dbReference type="ARBA" id="ARBA00022908"/>
    </source>
</evidence>
<evidence type="ECO:0000256" key="6">
    <source>
        <dbReference type="ARBA" id="ARBA00023125"/>
    </source>
</evidence>
<sequence>MNSKKIQDIVFEMLQELSGVRRASNNTILAYRNDLEQFLSYCNQNNIFNIDDVNERTIKHFIMHLSQENSQKTTISRKLSSLRKLFEYSISNNIIDFNPIKKISNPKVKRKLPSIISVDSYLEIFKLIMQENENFEAKKIMTVFELLYGCALRVSELCSLNIGQIDLKNQSLRVVGKGSKTRIVPIGNKSIEILNNYINSLDNKNYNQPLFLNEKGKRIDRFYVYHIVKKYLSKITDIEKKSPHILRHSAATHMLDNEADLLAVKEILGHENLSTTQIYTHVSIERLKRSYKKAHPKS</sequence>
<evidence type="ECO:0000256" key="1">
    <source>
        <dbReference type="ARBA" id="ARBA00004496"/>
    </source>
</evidence>
<dbReference type="CDD" id="cd00798">
    <property type="entry name" value="INT_XerDC_C"/>
    <property type="match status" value="1"/>
</dbReference>
<organism evidence="12 13">
    <name type="scientific">Stygiobacter electus</name>
    <dbReference type="NCBI Taxonomy" id="3032292"/>
    <lineage>
        <taxon>Bacteria</taxon>
        <taxon>Pseudomonadati</taxon>
        <taxon>Ignavibacteriota</taxon>
        <taxon>Ignavibacteria</taxon>
        <taxon>Ignavibacteriales</taxon>
        <taxon>Melioribacteraceae</taxon>
        <taxon>Stygiobacter</taxon>
    </lineage>
</organism>
<dbReference type="Pfam" id="PF00589">
    <property type="entry name" value="Phage_integrase"/>
    <property type="match status" value="1"/>
</dbReference>
<evidence type="ECO:0000256" key="2">
    <source>
        <dbReference type="ARBA" id="ARBA00022490"/>
    </source>
</evidence>
<dbReference type="SUPFAM" id="SSF56349">
    <property type="entry name" value="DNA breaking-rejoining enzymes"/>
    <property type="match status" value="1"/>
</dbReference>
<evidence type="ECO:0000256" key="8">
    <source>
        <dbReference type="ARBA" id="ARBA00023306"/>
    </source>
</evidence>
<feature type="domain" description="Core-binding (CB)" evidence="11">
    <location>
        <begin position="1"/>
        <end position="90"/>
    </location>
</feature>
<gene>
    <name evidence="9" type="primary">xerC</name>
    <name evidence="12" type="ORF">P0M35_04670</name>
</gene>
<comment type="similarity">
    <text evidence="9">Belongs to the 'phage' integrase family. XerC subfamily.</text>
</comment>
<dbReference type="AlphaFoldDB" id="A0AAE3TDP5"/>
<feature type="active site" evidence="9">
    <location>
        <position position="270"/>
    </location>
</feature>
<feature type="active site" evidence="9">
    <location>
        <position position="247"/>
    </location>
</feature>
<feature type="active site" description="O-(3'-phospho-DNA)-tyrosine intermediate" evidence="9">
    <location>
        <position position="279"/>
    </location>
</feature>
<keyword evidence="7 9" id="KW-0233">DNA recombination</keyword>
<feature type="domain" description="Tyr recombinase" evidence="10">
    <location>
        <begin position="111"/>
        <end position="292"/>
    </location>
</feature>
<dbReference type="PROSITE" id="PS51900">
    <property type="entry name" value="CB"/>
    <property type="match status" value="1"/>
</dbReference>
<dbReference type="GO" id="GO:0051301">
    <property type="term" value="P:cell division"/>
    <property type="evidence" value="ECO:0007669"/>
    <property type="project" value="UniProtKB-KW"/>
</dbReference>
<keyword evidence="2 9" id="KW-0963">Cytoplasm</keyword>
<dbReference type="InterPro" id="IPR002104">
    <property type="entry name" value="Integrase_catalytic"/>
</dbReference>
<dbReference type="GO" id="GO:0005737">
    <property type="term" value="C:cytoplasm"/>
    <property type="evidence" value="ECO:0007669"/>
    <property type="project" value="UniProtKB-SubCell"/>
</dbReference>
<comment type="subunit">
    <text evidence="9">Forms a cyclic heterotetrameric complex composed of two molecules of XerC and two molecules of XerD.</text>
</comment>
<dbReference type="HAMAP" id="MF_01808">
    <property type="entry name" value="Recomb_XerC_XerD"/>
    <property type="match status" value="1"/>
</dbReference>
<comment type="subcellular location">
    <subcellularLocation>
        <location evidence="1 9">Cytoplasm</location>
    </subcellularLocation>
</comment>
<dbReference type="InterPro" id="IPR011010">
    <property type="entry name" value="DNA_brk_join_enz"/>
</dbReference>
<evidence type="ECO:0000259" key="10">
    <source>
        <dbReference type="PROSITE" id="PS51898"/>
    </source>
</evidence>
<reference evidence="12" key="1">
    <citation type="submission" date="2023-03" db="EMBL/GenBank/DDBJ databases">
        <title>Stygiobacter electus gen. nov., sp. nov., facultatively anaerobic thermotolerant bacterium of the class Ignavibacteria from a well of Yessentuki mineral water deposit.</title>
        <authorList>
            <person name="Podosokorskaya O.A."/>
            <person name="Elcheninov A.G."/>
            <person name="Petrova N.F."/>
            <person name="Zavarzina D.G."/>
            <person name="Kublanov I.V."/>
            <person name="Merkel A.Y."/>
        </authorList>
    </citation>
    <scope>NUCLEOTIDE SEQUENCE</scope>
    <source>
        <strain evidence="12">09-Me</strain>
    </source>
</reference>
<accession>A0AAE3TDP5</accession>
<comment type="caution">
    <text evidence="12">The sequence shown here is derived from an EMBL/GenBank/DDBJ whole genome shotgun (WGS) entry which is preliminary data.</text>
</comment>
<dbReference type="EMBL" id="JARGDL010000004">
    <property type="protein sequence ID" value="MDF1611433.1"/>
    <property type="molecule type" value="Genomic_DNA"/>
</dbReference>
<evidence type="ECO:0000259" key="11">
    <source>
        <dbReference type="PROSITE" id="PS51900"/>
    </source>
</evidence>
<name>A0AAE3TDP5_9BACT</name>
<keyword evidence="8 9" id="KW-0131">Cell cycle</keyword>
<keyword evidence="4 9" id="KW-0159">Chromosome partition</keyword>
<keyword evidence="3 9" id="KW-0132">Cell division</keyword>
<dbReference type="InterPro" id="IPR023009">
    <property type="entry name" value="Tyrosine_recombinase_XerC/XerD"/>
</dbReference>
<dbReference type="Proteomes" id="UP001221302">
    <property type="component" value="Unassembled WGS sequence"/>
</dbReference>
<dbReference type="InterPro" id="IPR044068">
    <property type="entry name" value="CB"/>
</dbReference>
<dbReference type="RefSeq" id="WP_321535200.1">
    <property type="nucleotide sequence ID" value="NZ_JARGDL010000004.1"/>
</dbReference>
<dbReference type="Pfam" id="PF02899">
    <property type="entry name" value="Phage_int_SAM_1"/>
    <property type="match status" value="1"/>
</dbReference>
<dbReference type="GO" id="GO:0006313">
    <property type="term" value="P:DNA transposition"/>
    <property type="evidence" value="ECO:0007669"/>
    <property type="project" value="UniProtKB-UniRule"/>
</dbReference>
<evidence type="ECO:0000256" key="9">
    <source>
        <dbReference type="HAMAP-Rule" id="MF_01808"/>
    </source>
</evidence>
<evidence type="ECO:0000256" key="3">
    <source>
        <dbReference type="ARBA" id="ARBA00022618"/>
    </source>
</evidence>
<evidence type="ECO:0000256" key="7">
    <source>
        <dbReference type="ARBA" id="ARBA00023172"/>
    </source>
</evidence>
<dbReference type="PANTHER" id="PTHR30349:SF77">
    <property type="entry name" value="TYROSINE RECOMBINASE XERC"/>
    <property type="match status" value="1"/>
</dbReference>
<dbReference type="Gene3D" id="1.10.443.10">
    <property type="entry name" value="Intergrase catalytic core"/>
    <property type="match status" value="1"/>
</dbReference>
<feature type="active site" evidence="9">
    <location>
        <position position="153"/>
    </location>
</feature>
<comment type="function">
    <text evidence="9">Site-specific tyrosine recombinase, which acts by catalyzing the cutting and rejoining of the recombining DNA molecules. The XerC-XerD complex is essential to convert dimers of the bacterial chromosome into monomers to permit their segregation at cell division. It also contributes to the segregational stability of plasmids.</text>
</comment>
<dbReference type="GO" id="GO:0007059">
    <property type="term" value="P:chromosome segregation"/>
    <property type="evidence" value="ECO:0007669"/>
    <property type="project" value="UniProtKB-UniRule"/>
</dbReference>
<protein>
    <recommendedName>
        <fullName evidence="9">Tyrosine recombinase XerC</fullName>
    </recommendedName>
</protein>
<evidence type="ECO:0000313" key="13">
    <source>
        <dbReference type="Proteomes" id="UP001221302"/>
    </source>
</evidence>
<dbReference type="InterPro" id="IPR013762">
    <property type="entry name" value="Integrase-like_cat_sf"/>
</dbReference>
<feature type="active site" evidence="9">
    <location>
        <position position="177"/>
    </location>
</feature>
<dbReference type="InterPro" id="IPR010998">
    <property type="entry name" value="Integrase_recombinase_N"/>
</dbReference>
<dbReference type="Gene3D" id="1.10.150.130">
    <property type="match status" value="1"/>
</dbReference>
<evidence type="ECO:0000256" key="4">
    <source>
        <dbReference type="ARBA" id="ARBA00022829"/>
    </source>
</evidence>
<dbReference type="InterPro" id="IPR050090">
    <property type="entry name" value="Tyrosine_recombinase_XerCD"/>
</dbReference>
<keyword evidence="13" id="KW-1185">Reference proteome</keyword>
<dbReference type="GO" id="GO:0009037">
    <property type="term" value="F:tyrosine-based site-specific recombinase activity"/>
    <property type="evidence" value="ECO:0007669"/>
    <property type="project" value="UniProtKB-UniRule"/>
</dbReference>
<dbReference type="PANTHER" id="PTHR30349">
    <property type="entry name" value="PHAGE INTEGRASE-RELATED"/>
    <property type="match status" value="1"/>
</dbReference>
<keyword evidence="6 9" id="KW-0238">DNA-binding</keyword>
<keyword evidence="5 9" id="KW-0229">DNA integration</keyword>
<feature type="active site" evidence="9">
    <location>
        <position position="244"/>
    </location>
</feature>
<evidence type="ECO:0000313" key="12">
    <source>
        <dbReference type="EMBL" id="MDF1611433.1"/>
    </source>
</evidence>
<dbReference type="InterPro" id="IPR004107">
    <property type="entry name" value="Integrase_SAM-like_N"/>
</dbReference>